<dbReference type="Gene3D" id="3.40.960.10">
    <property type="entry name" value="VSR Endonuclease"/>
    <property type="match status" value="1"/>
</dbReference>
<evidence type="ECO:0000313" key="1">
    <source>
        <dbReference type="EMBL" id="GAA1107789.1"/>
    </source>
</evidence>
<organism evidence="1 2">
    <name type="scientific">Kitasatospora arboriphila</name>
    <dbReference type="NCBI Taxonomy" id="258052"/>
    <lineage>
        <taxon>Bacteria</taxon>
        <taxon>Bacillati</taxon>
        <taxon>Actinomycetota</taxon>
        <taxon>Actinomycetes</taxon>
        <taxon>Kitasatosporales</taxon>
        <taxon>Streptomycetaceae</taxon>
        <taxon>Kitasatospora</taxon>
    </lineage>
</organism>
<sequence length="257" mass="29398">MGIEEEEAWELDMVLGQTVALLDRRGEHEAYQLLMDATAIDIERAPWGWNEAPSLRVVLLMESHLMSAFTDAMYGLISDVLLEVARRRGFQHANRLEIREVLPEIGPDWRAQYASRAADRPTNQARRERTAPTVLTEDGLAFASKEEHTVYLALKHLQGEAQEDKTIAIAPLPGVRLRAGHTWTPDIAVLGNGRAVIFEVDGPHHRQSRRYADDRNRDLQWQRCGVPVVRLPVEDLADPDQLIKRLREELLRHLWSR</sequence>
<comment type="caution">
    <text evidence="1">The sequence shown here is derived from an EMBL/GenBank/DDBJ whole genome shotgun (WGS) entry which is preliminary data.</text>
</comment>
<evidence type="ECO:0000313" key="2">
    <source>
        <dbReference type="Proteomes" id="UP001499987"/>
    </source>
</evidence>
<gene>
    <name evidence="1" type="ORF">GCM10009663_57080</name>
</gene>
<evidence type="ECO:0008006" key="3">
    <source>
        <dbReference type="Google" id="ProtNLM"/>
    </source>
</evidence>
<dbReference type="Proteomes" id="UP001499987">
    <property type="component" value="Unassembled WGS sequence"/>
</dbReference>
<name>A0ABN1TXM8_9ACTN</name>
<accession>A0ABN1TXM8</accession>
<protein>
    <recommendedName>
        <fullName evidence="3">DUF559 domain-containing protein</fullName>
    </recommendedName>
</protein>
<dbReference type="RefSeq" id="WP_344626577.1">
    <property type="nucleotide sequence ID" value="NZ_BAAALD010000071.1"/>
</dbReference>
<proteinExistence type="predicted"/>
<dbReference type="EMBL" id="BAAALD010000071">
    <property type="protein sequence ID" value="GAA1107789.1"/>
    <property type="molecule type" value="Genomic_DNA"/>
</dbReference>
<keyword evidence="2" id="KW-1185">Reference proteome</keyword>
<reference evidence="1 2" key="1">
    <citation type="journal article" date="2019" name="Int. J. Syst. Evol. Microbiol.">
        <title>The Global Catalogue of Microorganisms (GCM) 10K type strain sequencing project: providing services to taxonomists for standard genome sequencing and annotation.</title>
        <authorList>
            <consortium name="The Broad Institute Genomics Platform"/>
            <consortium name="The Broad Institute Genome Sequencing Center for Infectious Disease"/>
            <person name="Wu L."/>
            <person name="Ma J."/>
        </authorList>
    </citation>
    <scope>NUCLEOTIDE SEQUENCE [LARGE SCALE GENOMIC DNA]</scope>
    <source>
        <strain evidence="1 2">JCM 13002</strain>
    </source>
</reference>